<dbReference type="Proteomes" id="UP001335100">
    <property type="component" value="Unassembled WGS sequence"/>
</dbReference>
<evidence type="ECO:0000313" key="2">
    <source>
        <dbReference type="EMBL" id="MEE1933832.1"/>
    </source>
</evidence>
<keyword evidence="1" id="KW-1133">Transmembrane helix</keyword>
<keyword evidence="3" id="KW-1185">Reference proteome</keyword>
<keyword evidence="1" id="KW-0472">Membrane</keyword>
<dbReference type="EMBL" id="JAZDQJ010000010">
    <property type="protein sequence ID" value="MEE1933832.1"/>
    <property type="molecule type" value="Genomic_DNA"/>
</dbReference>
<evidence type="ECO:0000313" key="3">
    <source>
        <dbReference type="Proteomes" id="UP001335100"/>
    </source>
</evidence>
<protein>
    <submittedName>
        <fullName evidence="2">Uncharacterized protein</fullName>
    </submittedName>
</protein>
<reference evidence="2 3" key="1">
    <citation type="submission" date="2024-01" db="EMBL/GenBank/DDBJ databases">
        <title>Unpublished Manusciprt.</title>
        <authorList>
            <person name="Duman M."/>
            <person name="Valdes E.G."/>
            <person name="Ajmi N."/>
            <person name="Altun S."/>
            <person name="Saticioglu I.B."/>
        </authorList>
    </citation>
    <scope>NUCLEOTIDE SEQUENCE [LARGE SCALE GENOMIC DNA]</scope>
    <source>
        <strain evidence="2 3">148P</strain>
    </source>
</reference>
<organism evidence="2 3">
    <name type="scientific">Pseudomonas ulcerans</name>
    <dbReference type="NCBI Taxonomy" id="3115852"/>
    <lineage>
        <taxon>Bacteria</taxon>
        <taxon>Pseudomonadati</taxon>
        <taxon>Pseudomonadota</taxon>
        <taxon>Gammaproteobacteria</taxon>
        <taxon>Pseudomonadales</taxon>
        <taxon>Pseudomonadaceae</taxon>
        <taxon>Pseudomonas</taxon>
    </lineage>
</organism>
<dbReference type="RefSeq" id="WP_330074654.1">
    <property type="nucleotide sequence ID" value="NZ_JAZDQJ010000010.1"/>
</dbReference>
<keyword evidence="1" id="KW-0812">Transmembrane</keyword>
<feature type="transmembrane region" description="Helical" evidence="1">
    <location>
        <begin position="12"/>
        <end position="34"/>
    </location>
</feature>
<sequence length="101" mass="9922">MRELDIREMALVSGGTVPVMVGGAVVGAVGYAGAVVGGQEFSWGELGLAVVSGAIAPAMVGGKVAAVVTAELLHAMNFAFAAGVLSGAISNQDEAGTNYGR</sequence>
<proteinExistence type="predicted"/>
<feature type="transmembrane region" description="Helical" evidence="1">
    <location>
        <begin position="46"/>
        <end position="68"/>
    </location>
</feature>
<evidence type="ECO:0000256" key="1">
    <source>
        <dbReference type="SAM" id="Phobius"/>
    </source>
</evidence>
<gene>
    <name evidence="2" type="ORF">V0R50_11420</name>
</gene>
<accession>A0ABU7HQM4</accession>
<comment type="caution">
    <text evidence="2">The sequence shown here is derived from an EMBL/GenBank/DDBJ whole genome shotgun (WGS) entry which is preliminary data.</text>
</comment>
<name>A0ABU7HQM4_9PSED</name>